<feature type="compositionally biased region" description="Low complexity" evidence="1">
    <location>
        <begin position="84"/>
        <end position="100"/>
    </location>
</feature>
<name>Q754P3_EREGS</name>
<gene>
    <name evidence="3" type="ORF">AGOS_AFR029C</name>
</gene>
<dbReference type="HOGENOM" id="CLU_1668971_0_0_1"/>
<sequence>MVSISGYFGCNCSLLTLFLAALGLVLCAPAHEAFTSNGVVYRYHVRTTTVKPPVTIVRTVFFTAWASAPPGGQDSQETHTLEGPSATTSSESSPSALATAAPPPADPVMPTSGPGSCVASYDDTEPFSTIYLTAGKEDVGAYTTLTRTRTVIVSVATV</sequence>
<evidence type="ECO:0000256" key="2">
    <source>
        <dbReference type="SAM" id="SignalP"/>
    </source>
</evidence>
<dbReference type="EMBL" id="AE016819">
    <property type="protein sequence ID" value="AAS53400.2"/>
    <property type="molecule type" value="Genomic_DNA"/>
</dbReference>
<dbReference type="AlphaFoldDB" id="Q754P3"/>
<reference evidence="4" key="2">
    <citation type="journal article" date="2013" name="G3 (Bethesda)">
        <title>Genomes of Ashbya fungi isolated from insects reveal four mating-type loci, numerous translocations, lack of transposons, and distinct gene duplications.</title>
        <authorList>
            <person name="Dietrich F.S."/>
            <person name="Voegeli S."/>
            <person name="Kuo S."/>
            <person name="Philippsen P."/>
        </authorList>
    </citation>
    <scope>GENOME REANNOTATION</scope>
    <source>
        <strain evidence="4">ATCC 10895 / CBS 109.51 / FGSC 9923 / NRRL Y-1056</strain>
    </source>
</reference>
<reference evidence="3 4" key="1">
    <citation type="journal article" date="2004" name="Science">
        <title>The Ashbya gossypii genome as a tool for mapping the ancient Saccharomyces cerevisiae genome.</title>
        <authorList>
            <person name="Dietrich F.S."/>
            <person name="Voegeli S."/>
            <person name="Brachat S."/>
            <person name="Lerch A."/>
            <person name="Gates K."/>
            <person name="Steiner S."/>
            <person name="Mohr C."/>
            <person name="Pohlmann R."/>
            <person name="Luedi P."/>
            <person name="Choi S."/>
            <person name="Wing R.A."/>
            <person name="Flavier A."/>
            <person name="Gaffney T.D."/>
            <person name="Philippsen P."/>
        </authorList>
    </citation>
    <scope>NUCLEOTIDE SEQUENCE [LARGE SCALE GENOMIC DNA]</scope>
    <source>
        <strain evidence="4">ATCC 10895 / CBS 109.51 / FGSC 9923 / NRRL Y-1056</strain>
    </source>
</reference>
<organism evidence="3 4">
    <name type="scientific">Eremothecium gossypii (strain ATCC 10895 / CBS 109.51 / FGSC 9923 / NRRL Y-1056)</name>
    <name type="common">Yeast</name>
    <name type="synonym">Ashbya gossypii</name>
    <dbReference type="NCBI Taxonomy" id="284811"/>
    <lineage>
        <taxon>Eukaryota</taxon>
        <taxon>Fungi</taxon>
        <taxon>Dikarya</taxon>
        <taxon>Ascomycota</taxon>
        <taxon>Saccharomycotina</taxon>
        <taxon>Saccharomycetes</taxon>
        <taxon>Saccharomycetales</taxon>
        <taxon>Saccharomycetaceae</taxon>
        <taxon>Eremothecium</taxon>
    </lineage>
</organism>
<keyword evidence="2" id="KW-0732">Signal</keyword>
<feature type="signal peptide" evidence="2">
    <location>
        <begin position="1"/>
        <end position="27"/>
    </location>
</feature>
<evidence type="ECO:0000256" key="1">
    <source>
        <dbReference type="SAM" id="MobiDB-lite"/>
    </source>
</evidence>
<feature type="chain" id="PRO_5004285347" evidence="2">
    <location>
        <begin position="28"/>
        <end position="158"/>
    </location>
</feature>
<dbReference type="InParanoid" id="Q754P3"/>
<evidence type="ECO:0000313" key="4">
    <source>
        <dbReference type="Proteomes" id="UP000000591"/>
    </source>
</evidence>
<dbReference type="Proteomes" id="UP000000591">
    <property type="component" value="Chromosome VI"/>
</dbReference>
<evidence type="ECO:0000313" key="3">
    <source>
        <dbReference type="EMBL" id="AAS53400.2"/>
    </source>
</evidence>
<dbReference type="GeneID" id="4621816"/>
<dbReference type="OrthoDB" id="10563185at2759"/>
<protein>
    <submittedName>
        <fullName evidence="3">AFR029Cp</fullName>
    </submittedName>
</protein>
<accession>Q754P3</accession>
<dbReference type="RefSeq" id="NP_985576.2">
    <property type="nucleotide sequence ID" value="NM_210930.2"/>
</dbReference>
<feature type="region of interest" description="Disordered" evidence="1">
    <location>
        <begin position="68"/>
        <end position="115"/>
    </location>
</feature>
<keyword evidence="4" id="KW-1185">Reference proteome</keyword>
<proteinExistence type="predicted"/>
<dbReference type="KEGG" id="ago:AGOS_AFR029C"/>